<dbReference type="STRING" id="1266660.A0A1G4J430"/>
<feature type="domain" description="Autophagy protein ATG17-like" evidence="12">
    <location>
        <begin position="138"/>
        <end position="475"/>
    </location>
</feature>
<feature type="coiled-coil region" evidence="10">
    <location>
        <begin position="743"/>
        <end position="788"/>
    </location>
</feature>
<dbReference type="GO" id="GO:0000425">
    <property type="term" value="P:pexophagy"/>
    <property type="evidence" value="ECO:0007669"/>
    <property type="project" value="EnsemblFungi"/>
</dbReference>
<evidence type="ECO:0000313" key="15">
    <source>
        <dbReference type="Proteomes" id="UP000190274"/>
    </source>
</evidence>
<protein>
    <recommendedName>
        <fullName evidence="3 9">Autophagy-related protein 11</fullName>
    </recommendedName>
</protein>
<dbReference type="GO" id="GO:0006995">
    <property type="term" value="P:cellular response to nitrogen starvation"/>
    <property type="evidence" value="ECO:0007669"/>
    <property type="project" value="EnsemblFungi"/>
</dbReference>
<dbReference type="GO" id="GO:0034727">
    <property type="term" value="P:piecemeal microautophagy of the nucleus"/>
    <property type="evidence" value="ECO:0007669"/>
    <property type="project" value="EnsemblFungi"/>
</dbReference>
<feature type="compositionally biased region" description="Basic and acidic residues" evidence="11">
    <location>
        <begin position="1004"/>
        <end position="1014"/>
    </location>
</feature>
<dbReference type="Pfam" id="PF04108">
    <property type="entry name" value="ATG17_like"/>
    <property type="match status" value="1"/>
</dbReference>
<dbReference type="GO" id="GO:0007059">
    <property type="term" value="P:chromosome segregation"/>
    <property type="evidence" value="ECO:0007669"/>
    <property type="project" value="EnsemblFungi"/>
</dbReference>
<feature type="coiled-coil region" evidence="10">
    <location>
        <begin position="358"/>
        <end position="385"/>
    </location>
</feature>
<comment type="similarity">
    <text evidence="2 9">Belongs to the ATG11 family.</text>
</comment>
<dbReference type="InterPro" id="IPR019460">
    <property type="entry name" value="Atg11_C"/>
</dbReference>
<dbReference type="GO" id="GO:0000149">
    <property type="term" value="F:SNARE binding"/>
    <property type="evidence" value="ECO:0007669"/>
    <property type="project" value="EnsemblFungi"/>
</dbReference>
<comment type="subunit">
    <text evidence="9">Homodimer.</text>
</comment>
<evidence type="ECO:0000256" key="2">
    <source>
        <dbReference type="ARBA" id="ARBA00009729"/>
    </source>
</evidence>
<dbReference type="GO" id="GO:0032258">
    <property type="term" value="P:cytoplasm to vacuole targeting by the Cvt pathway"/>
    <property type="evidence" value="ECO:0007669"/>
    <property type="project" value="EnsemblFungi"/>
</dbReference>
<name>A0A1G4J430_9SACH</name>
<sequence>MTDHAATVYNAITGGCLETNLRLFVTVEDFKRFVAQQLAIPLEHIFILLPYGAKLKKTTFLNCVREGTKCEFYVFDRRLFSFAQDLDAAELTHQSEEIRELLTRVTQGGPGGQVTLIKPVTSPLLEINNISASFNYRKAVTMLTTNMGWLSALEIDAHYFHSIIHKTLREIQIIFQCFTICSQYLKLYCYDIEKLYNSNLEFLNQLTNESNAHQWQTVYDTVLSRLSTVNNEKETNLSQFLRKEDLEHDYDNLMNVNKSVTAKLRLVKDEINDNYQKRQNLSKKVQELKSLFDQSPTKYDMENNMIQKFKEMTSELKKATHETLALTSDEFTEDMLLQLSQKISHDKNSTISNLFTIAQSLFSQAEQSLEKKRELQEQIVNLLGQTAIVQVQILEVKKVLLKDCNQQLESLQASELKLSQVEDLPLLYGLYLIEKLRRKNWFLQVTRLDNKLTEEFKMVRDAEEIHREKWSSSFNQIATWLEIPNDDMKEIQKYQTFDSKKLPESEHLNITSEKINLYLSKLSSQKFGSDVVSLLQKNLESAKSMKVTLRSSSGSARTPNFDSDVVKGYQQRIKKLESLLHDAKYSNINSWPSGILKQTKWTAFENNVPPVNVRMSTFFDEKREFIESSHVDSLGIGTADFVKLQKELEDREAELKSAQDECKRLRSQAFDFEDEQNAYRETLSALNNELSKLTSENEGRCHKQESDFAELKAHLATVTNINSSLVNENDDWKGKFSTEKLTKEELLSNITRLESNFEGERIQFLRDISELQKEVSALKLSNEELVTKNETMVTDNRKSMENSNSHDLLKVSWDMMSKLFDVFRSDIFILENIGLLLTSDEHKQFQITRVKGLRKGMAQSDILESAVELKSPTSIKSTVFQEVKSIFEASHTFDDPSALINLLATIGKLSGSNLYQTSVIKRFKDIEALAKKLTKENKLKRGVLDSYQREKITIKNFQIGDMALFLPTRDVPESISSSVSSLASSFSSVDLSTPPPPGFSISHQGDKDYGQGKGKRDLNGAYKVTPWAAFTAFDESTRYFLKDNQKFTVDRDWFVGKITSVEKKIASDSASNPFKLPKGTVWVQVTADFVTGKNV</sequence>
<dbReference type="AlphaFoldDB" id="A0A1G4J430"/>
<evidence type="ECO:0000256" key="3">
    <source>
        <dbReference type="ARBA" id="ARBA00013804"/>
    </source>
</evidence>
<keyword evidence="6 9" id="KW-0653">Protein transport</keyword>
<dbReference type="Pfam" id="PF10377">
    <property type="entry name" value="ATG11"/>
    <property type="match status" value="1"/>
</dbReference>
<reference evidence="14 15" key="1">
    <citation type="submission" date="2016-03" db="EMBL/GenBank/DDBJ databases">
        <authorList>
            <person name="Devillers H."/>
        </authorList>
    </citation>
    <scope>NUCLEOTIDE SEQUENCE [LARGE SCALE GENOMIC DNA]</scope>
    <source>
        <strain evidence="14">CBS 10888</strain>
    </source>
</reference>
<evidence type="ECO:0000256" key="7">
    <source>
        <dbReference type="ARBA" id="ARBA00023006"/>
    </source>
</evidence>
<accession>A0A1G4J430</accession>
<evidence type="ECO:0000313" key="14">
    <source>
        <dbReference type="EMBL" id="SCU84503.1"/>
    </source>
</evidence>
<feature type="region of interest" description="Disordered" evidence="11">
    <location>
        <begin position="993"/>
        <end position="1014"/>
    </location>
</feature>
<dbReference type="InterPro" id="IPR040040">
    <property type="entry name" value="ATG11"/>
</dbReference>
<organism evidence="14 15">
    <name type="scientific">Lachancea dasiensis</name>
    <dbReference type="NCBI Taxonomy" id="1072105"/>
    <lineage>
        <taxon>Eukaryota</taxon>
        <taxon>Fungi</taxon>
        <taxon>Dikarya</taxon>
        <taxon>Ascomycota</taxon>
        <taxon>Saccharomycotina</taxon>
        <taxon>Saccharomycetes</taxon>
        <taxon>Saccharomycetales</taxon>
        <taxon>Saccharomycetaceae</taxon>
        <taxon>Lachancea</taxon>
    </lineage>
</organism>
<evidence type="ECO:0000259" key="13">
    <source>
        <dbReference type="Pfam" id="PF10377"/>
    </source>
</evidence>
<dbReference type="GO" id="GO:0034045">
    <property type="term" value="C:phagophore assembly site membrane"/>
    <property type="evidence" value="ECO:0007669"/>
    <property type="project" value="UniProtKB-SubCell"/>
</dbReference>
<dbReference type="GO" id="GO:0034497">
    <property type="term" value="P:protein localization to phagophore assembly site"/>
    <property type="evidence" value="ECO:0007669"/>
    <property type="project" value="EnsemblFungi"/>
</dbReference>
<proteinExistence type="inferred from homology"/>
<dbReference type="InterPro" id="IPR045326">
    <property type="entry name" value="ATG17-like_dom"/>
</dbReference>
<feature type="domain" description="Autophagy-related protein 11 C-terminal" evidence="13">
    <location>
        <begin position="917"/>
        <end position="1088"/>
    </location>
</feature>
<keyword evidence="8 10" id="KW-0175">Coiled coil</keyword>
<keyword evidence="7 9" id="KW-0072">Autophagy</keyword>
<keyword evidence="15" id="KW-1185">Reference proteome</keyword>
<dbReference type="GO" id="GO:0000422">
    <property type="term" value="P:autophagy of mitochondrion"/>
    <property type="evidence" value="ECO:0007669"/>
    <property type="project" value="EnsemblFungi"/>
</dbReference>
<dbReference type="GO" id="GO:0061709">
    <property type="term" value="P:reticulophagy"/>
    <property type="evidence" value="ECO:0007669"/>
    <property type="project" value="EnsemblFungi"/>
</dbReference>
<dbReference type="GO" id="GO:0019901">
    <property type="term" value="F:protein kinase binding"/>
    <property type="evidence" value="ECO:0007669"/>
    <property type="project" value="TreeGrafter"/>
</dbReference>
<dbReference type="EMBL" id="LT598454">
    <property type="protein sequence ID" value="SCU84503.1"/>
    <property type="molecule type" value="Genomic_DNA"/>
</dbReference>
<evidence type="ECO:0000256" key="1">
    <source>
        <dbReference type="ARBA" id="ARBA00004148"/>
    </source>
</evidence>
<evidence type="ECO:0000256" key="10">
    <source>
        <dbReference type="SAM" id="Coils"/>
    </source>
</evidence>
<evidence type="ECO:0000256" key="6">
    <source>
        <dbReference type="ARBA" id="ARBA00022927"/>
    </source>
</evidence>
<dbReference type="GO" id="GO:1903599">
    <property type="term" value="P:positive regulation of autophagy of mitochondrion"/>
    <property type="evidence" value="ECO:0007669"/>
    <property type="project" value="UniProtKB-UniRule"/>
</dbReference>
<feature type="coiled-coil region" evidence="10">
    <location>
        <begin position="641"/>
        <end position="696"/>
    </location>
</feature>
<comment type="function">
    <text evidence="9">Involved in cytoplasm to vacuole transport (Cvt), pexophagy, mitophagy and nucleophagy. Recruits mitochondria for their selective degradation via autophagy (mitophagy) during starvation. Works as scaffold proteins that recruit ATG proteins to the pre-autophagosome (PAS), the site of vesicle/autophagosome formation. Required for the Cvt vesicles completion.</text>
</comment>
<evidence type="ECO:0000256" key="4">
    <source>
        <dbReference type="ARBA" id="ARBA00022448"/>
    </source>
</evidence>
<dbReference type="OrthoDB" id="447953at2759"/>
<evidence type="ECO:0000259" key="12">
    <source>
        <dbReference type="Pfam" id="PF04108"/>
    </source>
</evidence>
<comment type="subcellular location">
    <subcellularLocation>
        <location evidence="9">Preautophagosomal structure membrane</location>
        <topology evidence="9">Peripheral membrane protein</topology>
    </subcellularLocation>
    <subcellularLocation>
        <location evidence="1 9">Vacuole membrane</location>
        <topology evidence="1 9">Peripheral membrane protein</topology>
    </subcellularLocation>
    <text evidence="9">During pexophagy, accumulates in the vacuolar membrane region, where the peroxisomes contact the vacuole.</text>
</comment>
<evidence type="ECO:0000256" key="9">
    <source>
        <dbReference type="RuleBase" id="RU367075"/>
    </source>
</evidence>
<dbReference type="GO" id="GO:0060090">
    <property type="term" value="F:molecular adaptor activity"/>
    <property type="evidence" value="ECO:0007669"/>
    <property type="project" value="EnsemblFungi"/>
</dbReference>
<dbReference type="PANTHER" id="PTHR13222">
    <property type="entry name" value="RB1-INDUCIBLE COILED-COIL"/>
    <property type="match status" value="1"/>
</dbReference>
<gene>
    <name evidence="14" type="ORF">LADA_0D02036G</name>
</gene>
<dbReference type="GO" id="GO:0005774">
    <property type="term" value="C:vacuolar membrane"/>
    <property type="evidence" value="ECO:0007669"/>
    <property type="project" value="UniProtKB-SubCell"/>
</dbReference>
<dbReference type="PANTHER" id="PTHR13222:SF1">
    <property type="entry name" value="RB1-INDUCIBLE COILED-COIL PROTEIN 1"/>
    <property type="match status" value="1"/>
</dbReference>
<keyword evidence="4 9" id="KW-0813">Transport</keyword>
<evidence type="ECO:0000256" key="5">
    <source>
        <dbReference type="ARBA" id="ARBA00022554"/>
    </source>
</evidence>
<dbReference type="GO" id="GO:0034517">
    <property type="term" value="P:ribophagy"/>
    <property type="evidence" value="ECO:0007669"/>
    <property type="project" value="EnsemblFungi"/>
</dbReference>
<keyword evidence="9" id="KW-0472">Membrane</keyword>
<dbReference type="GO" id="GO:0031503">
    <property type="term" value="P:protein-containing complex localization"/>
    <property type="evidence" value="ECO:0007669"/>
    <property type="project" value="EnsemblFungi"/>
</dbReference>
<dbReference type="GO" id="GO:1990316">
    <property type="term" value="C:Atg1/ULK1 kinase complex"/>
    <property type="evidence" value="ECO:0007669"/>
    <property type="project" value="TreeGrafter"/>
</dbReference>
<dbReference type="GO" id="GO:0071957">
    <property type="term" value="C:old mitotic spindle pole body"/>
    <property type="evidence" value="ECO:0007669"/>
    <property type="project" value="EnsemblFungi"/>
</dbReference>
<keyword evidence="5 9" id="KW-0926">Vacuole</keyword>
<evidence type="ECO:0000256" key="11">
    <source>
        <dbReference type="SAM" id="MobiDB-lite"/>
    </source>
</evidence>
<dbReference type="GO" id="GO:2000786">
    <property type="term" value="P:positive regulation of autophagosome assembly"/>
    <property type="evidence" value="ECO:0007669"/>
    <property type="project" value="EnsemblFungi"/>
</dbReference>
<dbReference type="Proteomes" id="UP000190274">
    <property type="component" value="Chromosome D"/>
</dbReference>
<evidence type="ECO:0000256" key="8">
    <source>
        <dbReference type="ARBA" id="ARBA00023054"/>
    </source>
</evidence>